<dbReference type="OrthoDB" id="2290843at2759"/>
<gene>
    <name evidence="2" type="ORF">LCOR_06227.1</name>
</gene>
<dbReference type="EMBL" id="CBTN010000027">
    <property type="protein sequence ID" value="CDH55034.1"/>
    <property type="molecule type" value="Genomic_DNA"/>
</dbReference>
<evidence type="ECO:0000313" key="2">
    <source>
        <dbReference type="EMBL" id="CDH55034.1"/>
    </source>
</evidence>
<organism evidence="2 3">
    <name type="scientific">Lichtheimia corymbifera JMRC:FSU:9682</name>
    <dbReference type="NCBI Taxonomy" id="1263082"/>
    <lineage>
        <taxon>Eukaryota</taxon>
        <taxon>Fungi</taxon>
        <taxon>Fungi incertae sedis</taxon>
        <taxon>Mucoromycota</taxon>
        <taxon>Mucoromycotina</taxon>
        <taxon>Mucoromycetes</taxon>
        <taxon>Mucorales</taxon>
        <taxon>Lichtheimiaceae</taxon>
        <taxon>Lichtheimia</taxon>
    </lineage>
</organism>
<dbReference type="AlphaFoldDB" id="A0A068RYI2"/>
<accession>A0A068RYI2</accession>
<proteinExistence type="predicted"/>
<name>A0A068RYI2_9FUNG</name>
<evidence type="ECO:0000256" key="1">
    <source>
        <dbReference type="SAM" id="MobiDB-lite"/>
    </source>
</evidence>
<protein>
    <submittedName>
        <fullName evidence="2">Uncharacterized protein</fullName>
    </submittedName>
</protein>
<evidence type="ECO:0000313" key="3">
    <source>
        <dbReference type="Proteomes" id="UP000027586"/>
    </source>
</evidence>
<dbReference type="VEuPathDB" id="FungiDB:LCOR_06227.1"/>
<comment type="caution">
    <text evidence="2">The sequence shown here is derived from an EMBL/GenBank/DDBJ whole genome shotgun (WGS) entry which is preliminary data.</text>
</comment>
<dbReference type="Proteomes" id="UP000027586">
    <property type="component" value="Unassembled WGS sequence"/>
</dbReference>
<keyword evidence="3" id="KW-1185">Reference proteome</keyword>
<sequence length="162" mass="19435">MRQLNAEYQQLRQARLDRKGEYKNQHDRLSAIRKERQKDIQTRQQEFEKEMMQKEEAKQKKQHDNDLIACDTLERLLQQILDQQEQDVEELGIDDNPAQERIQLVNSPIEQEEDDGVDTSVLMIPLGIMELFWEIHVQVPVRFTEIEPTLNRIRERRAELSR</sequence>
<feature type="region of interest" description="Disordered" evidence="1">
    <location>
        <begin position="15"/>
        <end position="63"/>
    </location>
</feature>
<reference evidence="2" key="1">
    <citation type="submission" date="2013-08" db="EMBL/GenBank/DDBJ databases">
        <title>Gene expansion shapes genome architecture in the human pathogen Lichtheimia corymbifera: an evolutionary genomics analysis in the ancient terrestrial Mucorales (Mucoromycotina).</title>
        <authorList>
            <person name="Schwartze V.U."/>
            <person name="Winter S."/>
            <person name="Shelest E."/>
            <person name="Marcet-Houben M."/>
            <person name="Horn F."/>
            <person name="Wehner S."/>
            <person name="Hoffmann K."/>
            <person name="Riege K."/>
            <person name="Sammeth M."/>
            <person name="Nowrousian M."/>
            <person name="Valiante V."/>
            <person name="Linde J."/>
            <person name="Jacobsen I.D."/>
            <person name="Marz M."/>
            <person name="Brakhage A.A."/>
            <person name="Gabaldon T."/>
            <person name="Bocker S."/>
            <person name="Voigt K."/>
        </authorList>
    </citation>
    <scope>NUCLEOTIDE SEQUENCE [LARGE SCALE GENOMIC DNA]</scope>
    <source>
        <strain evidence="2">FSU 9682</strain>
    </source>
</reference>